<keyword evidence="2" id="KW-1185">Reference proteome</keyword>
<sequence>MSSYMELIDKVSRLCKTADRINTSAENFFRSFIIVHDITSIGKEKEQFFWSNPDNYLKEILNNQYNAWYVESLKLIETYVPSNIKSFKNEHEKAVCYIDLSFCSPQKHEYSENEAILKIFKQALNIQAAIIYEISHLIGQYDFEKIHHSASEKEGSPQSIVITNHNTNEISVEVKNEVIIQAFKPVLDAEINEILQNIDLIKPKEQNQVKEICTEILSDKNASPAGLKNKLSKLTPLLNAVPKSLLAVNTFLQILNSLPSVT</sequence>
<protein>
    <submittedName>
        <fullName evidence="1">Uncharacterized protein</fullName>
    </submittedName>
</protein>
<organism evidence="1 2">
    <name type="scientific">Methanococcoides seepicolus</name>
    <dbReference type="NCBI Taxonomy" id="2828780"/>
    <lineage>
        <taxon>Archaea</taxon>
        <taxon>Methanobacteriati</taxon>
        <taxon>Methanobacteriota</taxon>
        <taxon>Stenosarchaea group</taxon>
        <taxon>Methanomicrobia</taxon>
        <taxon>Methanosarcinales</taxon>
        <taxon>Methanosarcinaceae</taxon>
        <taxon>Methanococcoides</taxon>
    </lineage>
</organism>
<dbReference type="AlphaFoldDB" id="A0A9E4ZJT7"/>
<dbReference type="Proteomes" id="UP001056766">
    <property type="component" value="Unassembled WGS sequence"/>
</dbReference>
<reference evidence="1" key="2">
    <citation type="submission" date="2021-04" db="EMBL/GenBank/DDBJ databases">
        <authorList>
            <person name="Dong X."/>
        </authorList>
    </citation>
    <scope>NUCLEOTIDE SEQUENCE</scope>
    <source>
        <strain evidence="1">LLY</strain>
    </source>
</reference>
<comment type="caution">
    <text evidence="1">The sequence shown here is derived from an EMBL/GenBank/DDBJ whole genome shotgun (WGS) entry which is preliminary data.</text>
</comment>
<dbReference type="EMBL" id="JAGSOI010000068">
    <property type="protein sequence ID" value="MCM1987739.1"/>
    <property type="molecule type" value="Genomic_DNA"/>
</dbReference>
<evidence type="ECO:0000313" key="2">
    <source>
        <dbReference type="Proteomes" id="UP001056766"/>
    </source>
</evidence>
<reference evidence="1" key="1">
    <citation type="journal article" date="2021" name="mSystems">
        <title>Bacteria and Archaea Synergistically Convert Glycine Betaine to Biogenic Methane in the Formosa Cold Seep of the South China Sea.</title>
        <authorList>
            <person name="Li L."/>
            <person name="Zhang W."/>
            <person name="Zhang S."/>
            <person name="Song L."/>
            <person name="Sun Q."/>
            <person name="Zhang H."/>
            <person name="Xiang H."/>
            <person name="Dong X."/>
        </authorList>
    </citation>
    <scope>NUCLEOTIDE SEQUENCE</scope>
    <source>
        <strain evidence="1">LLY</strain>
    </source>
</reference>
<proteinExistence type="predicted"/>
<accession>A0A9E4ZJT7</accession>
<gene>
    <name evidence="1" type="ORF">KDK67_12240</name>
</gene>
<dbReference type="RefSeq" id="WP_250869079.1">
    <property type="nucleotide sequence ID" value="NZ_JAGSOI010000068.1"/>
</dbReference>
<evidence type="ECO:0000313" key="1">
    <source>
        <dbReference type="EMBL" id="MCM1987739.1"/>
    </source>
</evidence>
<name>A0A9E4ZJT7_9EURY</name>